<evidence type="ECO:0000313" key="13">
    <source>
        <dbReference type="EMBL" id="KUK44946.1"/>
    </source>
</evidence>
<dbReference type="InterPro" id="IPR036097">
    <property type="entry name" value="HisK_dim/P_sf"/>
</dbReference>
<evidence type="ECO:0000256" key="4">
    <source>
        <dbReference type="ARBA" id="ARBA00022679"/>
    </source>
</evidence>
<evidence type="ECO:0000259" key="9">
    <source>
        <dbReference type="PROSITE" id="PS50109"/>
    </source>
</evidence>
<feature type="domain" description="PAC" evidence="11">
    <location>
        <begin position="427"/>
        <end position="479"/>
    </location>
</feature>
<dbReference type="GO" id="GO:0030295">
    <property type="term" value="F:protein kinase activator activity"/>
    <property type="evidence" value="ECO:0007669"/>
    <property type="project" value="TreeGrafter"/>
</dbReference>
<dbReference type="SUPFAM" id="SSF47384">
    <property type="entry name" value="Homodimeric domain of signal transducing histidine kinase"/>
    <property type="match status" value="1"/>
</dbReference>
<keyword evidence="5 13" id="KW-0418">Kinase</keyword>
<dbReference type="PROSITE" id="PS50112">
    <property type="entry name" value="PAS"/>
    <property type="match status" value="1"/>
</dbReference>
<dbReference type="Proteomes" id="UP000057043">
    <property type="component" value="Unassembled WGS sequence"/>
</dbReference>
<dbReference type="InterPro" id="IPR035965">
    <property type="entry name" value="PAS-like_dom_sf"/>
</dbReference>
<dbReference type="SMART" id="SM00304">
    <property type="entry name" value="HAMP"/>
    <property type="match status" value="1"/>
</dbReference>
<keyword evidence="3" id="KW-0597">Phosphoprotein</keyword>
<dbReference type="InterPro" id="IPR003660">
    <property type="entry name" value="HAMP_dom"/>
</dbReference>
<comment type="catalytic activity">
    <reaction evidence="1">
        <text>ATP + protein L-histidine = ADP + protein N-phospho-L-histidine.</text>
        <dbReference type="EC" id="2.7.13.3"/>
    </reaction>
</comment>
<dbReference type="EMBL" id="LGFT01000011">
    <property type="protein sequence ID" value="KUK44946.1"/>
    <property type="molecule type" value="Genomic_DNA"/>
</dbReference>
<dbReference type="Gene3D" id="3.30.450.40">
    <property type="match status" value="1"/>
</dbReference>
<dbReference type="PATRIC" id="fig|301375.7.peg.2609"/>
<dbReference type="InterPro" id="IPR005467">
    <property type="entry name" value="His_kinase_dom"/>
</dbReference>
<dbReference type="Pfam" id="PF02518">
    <property type="entry name" value="HATPase_c"/>
    <property type="match status" value="1"/>
</dbReference>
<dbReference type="Pfam" id="PF00512">
    <property type="entry name" value="HisKA"/>
    <property type="match status" value="1"/>
</dbReference>
<dbReference type="CDD" id="cd00082">
    <property type="entry name" value="HisKA"/>
    <property type="match status" value="1"/>
</dbReference>
<dbReference type="InterPro" id="IPR013656">
    <property type="entry name" value="PAS_4"/>
</dbReference>
<dbReference type="PANTHER" id="PTHR42878:SF15">
    <property type="entry name" value="BACTERIOPHYTOCHROME"/>
    <property type="match status" value="1"/>
</dbReference>
<dbReference type="InterPro" id="IPR050351">
    <property type="entry name" value="BphY/WalK/GraS-like"/>
</dbReference>
<dbReference type="SUPFAM" id="SSF55874">
    <property type="entry name" value="ATPase domain of HSP90 chaperone/DNA topoisomerase II/histidine kinase"/>
    <property type="match status" value="1"/>
</dbReference>
<feature type="coiled-coil region" evidence="7">
    <location>
        <begin position="650"/>
        <end position="677"/>
    </location>
</feature>
<dbReference type="CDD" id="cd00130">
    <property type="entry name" value="PAS"/>
    <property type="match status" value="1"/>
</dbReference>
<feature type="domain" description="PAS" evidence="10">
    <location>
        <begin position="355"/>
        <end position="425"/>
    </location>
</feature>
<keyword evidence="4" id="KW-0808">Transferase</keyword>
<reference evidence="13 14" key="1">
    <citation type="journal article" date="2015" name="MBio">
        <title>Genome-Resolved Metagenomic Analysis Reveals Roles for Candidate Phyla and Other Microbial Community Members in Biogeochemical Transformations in Oil Reservoirs.</title>
        <authorList>
            <person name="Hu P."/>
            <person name="Tom L."/>
            <person name="Singh A."/>
            <person name="Thomas B.C."/>
            <person name="Baker B.J."/>
            <person name="Piceno Y.M."/>
            <person name="Andersen G.L."/>
            <person name="Banfield J.F."/>
        </authorList>
    </citation>
    <scope>NUCLEOTIDE SEQUENCE [LARGE SCALE GENOMIC DNA]</scope>
    <source>
        <strain evidence="13">57_489</strain>
    </source>
</reference>
<evidence type="ECO:0000313" key="14">
    <source>
        <dbReference type="Proteomes" id="UP000057043"/>
    </source>
</evidence>
<keyword evidence="8" id="KW-0812">Transmembrane</keyword>
<evidence type="ECO:0000256" key="2">
    <source>
        <dbReference type="ARBA" id="ARBA00012438"/>
    </source>
</evidence>
<dbReference type="PANTHER" id="PTHR42878">
    <property type="entry name" value="TWO-COMPONENT HISTIDINE KINASE"/>
    <property type="match status" value="1"/>
</dbReference>
<dbReference type="Gene3D" id="3.30.450.20">
    <property type="entry name" value="PAS domain"/>
    <property type="match status" value="1"/>
</dbReference>
<feature type="domain" description="Histidine kinase" evidence="9">
    <location>
        <begin position="680"/>
        <end position="894"/>
    </location>
</feature>
<dbReference type="InterPro" id="IPR003594">
    <property type="entry name" value="HATPase_dom"/>
</dbReference>
<evidence type="ECO:0000256" key="8">
    <source>
        <dbReference type="SAM" id="Phobius"/>
    </source>
</evidence>
<dbReference type="InterPro" id="IPR003661">
    <property type="entry name" value="HisK_dim/P_dom"/>
</dbReference>
<dbReference type="SUPFAM" id="SSF55785">
    <property type="entry name" value="PYP-like sensor domain (PAS domain)"/>
    <property type="match status" value="1"/>
</dbReference>
<gene>
    <name evidence="13" type="ORF">XD72_0652</name>
</gene>
<feature type="domain" description="HAMP" evidence="12">
    <location>
        <begin position="296"/>
        <end position="350"/>
    </location>
</feature>
<accession>A0A101FV06</accession>
<comment type="caution">
    <text evidence="13">The sequence shown here is derived from an EMBL/GenBank/DDBJ whole genome shotgun (WGS) entry which is preliminary data.</text>
</comment>
<dbReference type="InterPro" id="IPR029016">
    <property type="entry name" value="GAF-like_dom_sf"/>
</dbReference>
<dbReference type="PROSITE" id="PS50113">
    <property type="entry name" value="PAC"/>
    <property type="match status" value="1"/>
</dbReference>
<dbReference type="InterPro" id="IPR003018">
    <property type="entry name" value="GAF"/>
</dbReference>
<name>A0A101FV06_9EURY</name>
<sequence>MTLRRSVLLFTGGMILIMGLISSAFMWQLMTDALSDLEEAYVHQEVEATLFYIREDLASLKRVGGDWAPWDDTRDFMMGEDEDYVRNNLDDWTFSNLGTDFMVFYDGSGDLFYSRAFDPTNREVVSAPEFLLNLAKDDPLLAHSSPEDAMTGIIAGPEGLLMVSSHPITKSQWRDPISETVISGTLIVGHHLDEARVEELGSLTGLALRMEPLAPAREMRDLTRQIPSLLIETADEETIIASKVIEDIYGKPTILFEASLPRDIHQSGMEIVHRMELALVLFSLFFGGFILFFLERILLEPLTAITSSVEAIGRTEDPQGVHVPMVGRGELLILVESINEMLNHLDAYNQQLKMSERRFRAVFETAQDCIFIKDREGRYVQANPVMERIFGMPVSAVLGNKDEVLFNPETVAQIREQDAQVLSGDPFVGEVSTDTRGGSSVTFHVAKVPLRNNRGQVTGICGIARDITYIKDAEIELQKRDRLLSASAVASYTLLVNYDIDRIIIDVLQILGGAVEVDRAYIFENLTADGEVFMSQHYEWTKGDLEPQINNPDLQRLPYHPDSSNFYDAISGGRSYGGLVKDLPQSERAHLEPQGIISILIVPIFVEDRLWGFIGFDDCHLERFWSDGEISVIQMAAGSIGGAIIRSRTRKDLVGARDELERKIDEVEAKNAEMERFVYTVSHDLKSPLVTVQGFVGFLREDISEGDVDRVETDLAMIEEAVVNMDHLLKDTLELSRIGRVTSPPEDVSFGDIVRETLDRFSAEIGSRGVEVVLAESWPKVRVDRLRIQEVLMNLIENGLKYMGDEANPKIEIGWLRRDGDETIFFIRDNGIGIEADQQEKVFDLFYQLDPDTEGSGVGLAIVKRIIEVHNGRIWIESEVGSGTTVFFTLPTVEAKS</sequence>
<evidence type="ECO:0000259" key="11">
    <source>
        <dbReference type="PROSITE" id="PS50113"/>
    </source>
</evidence>
<dbReference type="FunFam" id="3.30.565.10:FF:000006">
    <property type="entry name" value="Sensor histidine kinase WalK"/>
    <property type="match status" value="1"/>
</dbReference>
<evidence type="ECO:0000256" key="5">
    <source>
        <dbReference type="ARBA" id="ARBA00022777"/>
    </source>
</evidence>
<dbReference type="InterPro" id="IPR036890">
    <property type="entry name" value="HATPase_C_sf"/>
</dbReference>
<dbReference type="Pfam" id="PF01590">
    <property type="entry name" value="GAF"/>
    <property type="match status" value="1"/>
</dbReference>
<dbReference type="PRINTS" id="PR00344">
    <property type="entry name" value="BCTRLSENSOR"/>
</dbReference>
<keyword evidence="7" id="KW-0175">Coiled coil</keyword>
<dbReference type="GO" id="GO:0007234">
    <property type="term" value="P:osmosensory signaling via phosphorelay pathway"/>
    <property type="evidence" value="ECO:0007669"/>
    <property type="project" value="TreeGrafter"/>
</dbReference>
<dbReference type="Gene3D" id="3.30.565.10">
    <property type="entry name" value="Histidine kinase-like ATPase, C-terminal domain"/>
    <property type="match status" value="1"/>
</dbReference>
<evidence type="ECO:0000256" key="6">
    <source>
        <dbReference type="ARBA" id="ARBA00023136"/>
    </source>
</evidence>
<keyword evidence="8" id="KW-1133">Transmembrane helix</keyword>
<evidence type="ECO:0000259" key="12">
    <source>
        <dbReference type="PROSITE" id="PS50885"/>
    </source>
</evidence>
<dbReference type="PROSITE" id="PS50885">
    <property type="entry name" value="HAMP"/>
    <property type="match status" value="1"/>
</dbReference>
<dbReference type="SUPFAM" id="SSF55781">
    <property type="entry name" value="GAF domain-like"/>
    <property type="match status" value="1"/>
</dbReference>
<dbReference type="EC" id="2.7.13.3" evidence="2"/>
<dbReference type="InterPro" id="IPR004358">
    <property type="entry name" value="Sig_transdc_His_kin-like_C"/>
</dbReference>
<dbReference type="InterPro" id="IPR000014">
    <property type="entry name" value="PAS"/>
</dbReference>
<dbReference type="GO" id="GO:0000156">
    <property type="term" value="F:phosphorelay response regulator activity"/>
    <property type="evidence" value="ECO:0007669"/>
    <property type="project" value="TreeGrafter"/>
</dbReference>
<evidence type="ECO:0000256" key="3">
    <source>
        <dbReference type="ARBA" id="ARBA00022553"/>
    </source>
</evidence>
<feature type="transmembrane region" description="Helical" evidence="8">
    <location>
        <begin position="6"/>
        <end position="27"/>
    </location>
</feature>
<dbReference type="Pfam" id="PF05228">
    <property type="entry name" value="CHASE4"/>
    <property type="match status" value="1"/>
</dbReference>
<evidence type="ECO:0000256" key="1">
    <source>
        <dbReference type="ARBA" id="ARBA00000085"/>
    </source>
</evidence>
<evidence type="ECO:0000259" key="10">
    <source>
        <dbReference type="PROSITE" id="PS50112"/>
    </source>
</evidence>
<dbReference type="SMART" id="SM00091">
    <property type="entry name" value="PAS"/>
    <property type="match status" value="1"/>
</dbReference>
<dbReference type="SMART" id="SM00065">
    <property type="entry name" value="GAF"/>
    <property type="match status" value="1"/>
</dbReference>
<dbReference type="Gene3D" id="1.10.287.130">
    <property type="match status" value="1"/>
</dbReference>
<keyword evidence="6 8" id="KW-0472">Membrane</keyword>
<dbReference type="PROSITE" id="PS50109">
    <property type="entry name" value="HIS_KIN"/>
    <property type="match status" value="1"/>
</dbReference>
<dbReference type="GO" id="GO:0000155">
    <property type="term" value="F:phosphorelay sensor kinase activity"/>
    <property type="evidence" value="ECO:0007669"/>
    <property type="project" value="InterPro"/>
</dbReference>
<dbReference type="NCBIfam" id="TIGR00229">
    <property type="entry name" value="sensory_box"/>
    <property type="match status" value="1"/>
</dbReference>
<dbReference type="SMART" id="SM00388">
    <property type="entry name" value="HisKA"/>
    <property type="match status" value="1"/>
</dbReference>
<evidence type="ECO:0000256" key="7">
    <source>
        <dbReference type="SAM" id="Coils"/>
    </source>
</evidence>
<dbReference type="GO" id="GO:0016020">
    <property type="term" value="C:membrane"/>
    <property type="evidence" value="ECO:0007669"/>
    <property type="project" value="UniProtKB-SubCell"/>
</dbReference>
<dbReference type="InterPro" id="IPR000700">
    <property type="entry name" value="PAS-assoc_C"/>
</dbReference>
<dbReference type="Gene3D" id="6.10.340.10">
    <property type="match status" value="1"/>
</dbReference>
<protein>
    <recommendedName>
        <fullName evidence="2">histidine kinase</fullName>
        <ecNumber evidence="2">2.7.13.3</ecNumber>
    </recommendedName>
</protein>
<dbReference type="AlphaFoldDB" id="A0A101FV06"/>
<proteinExistence type="predicted"/>
<organism evidence="13 14">
    <name type="scientific">Methanothrix harundinacea</name>
    <dbReference type="NCBI Taxonomy" id="301375"/>
    <lineage>
        <taxon>Archaea</taxon>
        <taxon>Methanobacteriati</taxon>
        <taxon>Methanobacteriota</taxon>
        <taxon>Stenosarchaea group</taxon>
        <taxon>Methanomicrobia</taxon>
        <taxon>Methanotrichales</taxon>
        <taxon>Methanotrichaceae</taxon>
        <taxon>Methanothrix</taxon>
    </lineage>
</organism>
<dbReference type="Pfam" id="PF08448">
    <property type="entry name" value="PAS_4"/>
    <property type="match status" value="1"/>
</dbReference>
<dbReference type="SMART" id="SM00387">
    <property type="entry name" value="HATPase_c"/>
    <property type="match status" value="1"/>
</dbReference>
<dbReference type="InterPro" id="IPR007892">
    <property type="entry name" value="CHASE4"/>
</dbReference>